<dbReference type="PANTHER" id="PTHR11926:SF1516">
    <property type="entry name" value="GLYCOSYLTRANSFERASE"/>
    <property type="match status" value="1"/>
</dbReference>
<dbReference type="EMBL" id="JBJKBG010000007">
    <property type="protein sequence ID" value="KAL3732708.1"/>
    <property type="molecule type" value="Genomic_DNA"/>
</dbReference>
<keyword evidence="2" id="KW-0808">Transferase</keyword>
<dbReference type="Gene3D" id="3.40.50.2000">
    <property type="entry name" value="Glycogen Phosphorylase B"/>
    <property type="match status" value="1"/>
</dbReference>
<keyword evidence="4" id="KW-1185">Reference proteome</keyword>
<dbReference type="AlphaFoldDB" id="A0ABD3K098"/>
<reference evidence="3 4" key="1">
    <citation type="submission" date="2024-11" db="EMBL/GenBank/DDBJ databases">
        <title>Chromosome-level genome assembly of Eucalyptus globulus Labill. provides insights into its genome evolution.</title>
        <authorList>
            <person name="Li X."/>
        </authorList>
    </citation>
    <scope>NUCLEOTIDE SEQUENCE [LARGE SCALE GENOMIC DNA]</scope>
    <source>
        <strain evidence="3">CL2024</strain>
        <tissue evidence="3">Fresh tender leaves</tissue>
    </source>
</reference>
<comment type="caution">
    <text evidence="3">The sequence shown here is derived from an EMBL/GenBank/DDBJ whole genome shotgun (WGS) entry which is preliminary data.</text>
</comment>
<evidence type="ECO:0000256" key="2">
    <source>
        <dbReference type="ARBA" id="ARBA00022676"/>
    </source>
</evidence>
<evidence type="ECO:0000313" key="4">
    <source>
        <dbReference type="Proteomes" id="UP001634007"/>
    </source>
</evidence>
<comment type="similarity">
    <text evidence="1">Belongs to the UDP-glycosyltransferase family.</text>
</comment>
<gene>
    <name evidence="3" type="ORF">ACJRO7_029373</name>
</gene>
<dbReference type="PANTHER" id="PTHR11926">
    <property type="entry name" value="GLUCOSYL/GLUCURONOSYL TRANSFERASES"/>
    <property type="match status" value="1"/>
</dbReference>
<proteinExistence type="inferred from homology"/>
<protein>
    <submittedName>
        <fullName evidence="3">Uncharacterized protein</fullName>
    </submittedName>
</protein>
<organism evidence="3 4">
    <name type="scientific">Eucalyptus globulus</name>
    <name type="common">Tasmanian blue gum</name>
    <dbReference type="NCBI Taxonomy" id="34317"/>
    <lineage>
        <taxon>Eukaryota</taxon>
        <taxon>Viridiplantae</taxon>
        <taxon>Streptophyta</taxon>
        <taxon>Embryophyta</taxon>
        <taxon>Tracheophyta</taxon>
        <taxon>Spermatophyta</taxon>
        <taxon>Magnoliopsida</taxon>
        <taxon>eudicotyledons</taxon>
        <taxon>Gunneridae</taxon>
        <taxon>Pentapetalae</taxon>
        <taxon>rosids</taxon>
        <taxon>malvids</taxon>
        <taxon>Myrtales</taxon>
        <taxon>Myrtaceae</taxon>
        <taxon>Myrtoideae</taxon>
        <taxon>Eucalypteae</taxon>
        <taxon>Eucalyptus</taxon>
    </lineage>
</organism>
<evidence type="ECO:0000313" key="3">
    <source>
        <dbReference type="EMBL" id="KAL3732708.1"/>
    </source>
</evidence>
<name>A0ABD3K098_EUCGL</name>
<accession>A0ABD3K098</accession>
<dbReference type="GO" id="GO:0016757">
    <property type="term" value="F:glycosyltransferase activity"/>
    <property type="evidence" value="ECO:0007669"/>
    <property type="project" value="UniProtKB-KW"/>
</dbReference>
<evidence type="ECO:0000256" key="1">
    <source>
        <dbReference type="ARBA" id="ARBA00009995"/>
    </source>
</evidence>
<keyword evidence="2" id="KW-0328">Glycosyltransferase</keyword>
<sequence length="175" mass="19750">MDTRSATAKRNRSHAVCVPAPFQSHIGAMLKLAKLPYTEGFYISFVNTEYNHRCLLKLRGAGALDGFPDFQFQTILDGLPFTDADSSQDILALTDALRRNMSASFSNLIFNLNYTASTSNVPPVTCIFSDGFMSFATNEAAQEFSIPIIHLWTIPDCSFMGFKQYRMLRKRVWRL</sequence>
<dbReference type="SUPFAM" id="SSF53756">
    <property type="entry name" value="UDP-Glycosyltransferase/glycogen phosphorylase"/>
    <property type="match status" value="1"/>
</dbReference>
<dbReference type="Proteomes" id="UP001634007">
    <property type="component" value="Unassembled WGS sequence"/>
</dbReference>